<organism evidence="3 4">
    <name type="scientific">Actinoplanes philippinensis</name>
    <dbReference type="NCBI Taxonomy" id="35752"/>
    <lineage>
        <taxon>Bacteria</taxon>
        <taxon>Bacillati</taxon>
        <taxon>Actinomycetota</taxon>
        <taxon>Actinomycetes</taxon>
        <taxon>Micromonosporales</taxon>
        <taxon>Micromonosporaceae</taxon>
        <taxon>Actinoplanes</taxon>
    </lineage>
</organism>
<dbReference type="OrthoDB" id="3298344at2"/>
<protein>
    <submittedName>
        <fullName evidence="3">Uncharacterized protein</fullName>
    </submittedName>
</protein>
<feature type="region of interest" description="Disordered" evidence="1">
    <location>
        <begin position="209"/>
        <end position="236"/>
    </location>
</feature>
<reference evidence="3 4" key="1">
    <citation type="submission" date="2016-10" db="EMBL/GenBank/DDBJ databases">
        <authorList>
            <person name="de Groot N.N."/>
        </authorList>
    </citation>
    <scope>NUCLEOTIDE SEQUENCE [LARGE SCALE GENOMIC DNA]</scope>
    <source>
        <strain evidence="3 4">DSM 43019</strain>
    </source>
</reference>
<dbReference type="AlphaFoldDB" id="A0A1I2JZD0"/>
<sequence>MNQYDPSAPGPRHSPGRPAGWPSEVPEPATVPTDWSPSGAYAGHHSTGVTPVGAPTAWDRAGSAPGWSGRHPEPDPAASWNGNTTMGPAYRGSHTEPTAWNGGYPAAHSAGPVPDRIPADWNSAPVPDSVPPSWHAEPPAATWNTDPEPIDLGVIPTRDEVRNHGRTTESPNRTARRNPKLMMAAALAAAALAGGGVGAGLMAAFGADTAATVPPGPGAGQPPNGQAPTTSPSKAT</sequence>
<dbReference type="Proteomes" id="UP000199645">
    <property type="component" value="Unassembled WGS sequence"/>
</dbReference>
<keyword evidence="2" id="KW-1133">Transmembrane helix</keyword>
<evidence type="ECO:0000313" key="3">
    <source>
        <dbReference type="EMBL" id="SFF60282.1"/>
    </source>
</evidence>
<dbReference type="STRING" id="35752.SAMN05421541_114275"/>
<evidence type="ECO:0000313" key="4">
    <source>
        <dbReference type="Proteomes" id="UP000199645"/>
    </source>
</evidence>
<keyword evidence="2" id="KW-0812">Transmembrane</keyword>
<dbReference type="RefSeq" id="WP_093620213.1">
    <property type="nucleotide sequence ID" value="NZ_BOMT01000082.1"/>
</dbReference>
<evidence type="ECO:0000256" key="2">
    <source>
        <dbReference type="SAM" id="Phobius"/>
    </source>
</evidence>
<feature type="transmembrane region" description="Helical" evidence="2">
    <location>
        <begin position="181"/>
        <end position="205"/>
    </location>
</feature>
<gene>
    <name evidence="3" type="ORF">SAMN05421541_114275</name>
</gene>
<proteinExistence type="predicted"/>
<keyword evidence="2" id="KW-0472">Membrane</keyword>
<keyword evidence="4" id="KW-1185">Reference proteome</keyword>
<accession>A0A1I2JZD0</accession>
<feature type="region of interest" description="Disordered" evidence="1">
    <location>
        <begin position="1"/>
        <end position="129"/>
    </location>
</feature>
<dbReference type="EMBL" id="FONV01000014">
    <property type="protein sequence ID" value="SFF60282.1"/>
    <property type="molecule type" value="Genomic_DNA"/>
</dbReference>
<name>A0A1I2JZD0_9ACTN</name>
<evidence type="ECO:0000256" key="1">
    <source>
        <dbReference type="SAM" id="MobiDB-lite"/>
    </source>
</evidence>